<accession>A0AAW0D8H8</accession>
<dbReference type="InterPro" id="IPR025337">
    <property type="entry name" value="Questin_oxidase-like"/>
</dbReference>
<dbReference type="EMBL" id="JAYKXP010000020">
    <property type="protein sequence ID" value="KAK7047450.1"/>
    <property type="molecule type" value="Genomic_DNA"/>
</dbReference>
<keyword evidence="1" id="KW-0560">Oxidoreductase</keyword>
<dbReference type="PANTHER" id="PTHR35870">
    <property type="entry name" value="PROTEIN, PUTATIVE (AFU_ORTHOLOGUE AFUA_5G03330)-RELATED"/>
    <property type="match status" value="1"/>
</dbReference>
<dbReference type="GO" id="GO:0016491">
    <property type="term" value="F:oxidoreductase activity"/>
    <property type="evidence" value="ECO:0007669"/>
    <property type="project" value="UniProtKB-KW"/>
</dbReference>
<dbReference type="AlphaFoldDB" id="A0AAW0D8H8"/>
<keyword evidence="3" id="KW-1185">Reference proteome</keyword>
<evidence type="ECO:0000313" key="2">
    <source>
        <dbReference type="EMBL" id="KAK7047450.1"/>
    </source>
</evidence>
<organism evidence="2 3">
    <name type="scientific">Paramarasmius palmivorus</name>
    <dbReference type="NCBI Taxonomy" id="297713"/>
    <lineage>
        <taxon>Eukaryota</taxon>
        <taxon>Fungi</taxon>
        <taxon>Dikarya</taxon>
        <taxon>Basidiomycota</taxon>
        <taxon>Agaricomycotina</taxon>
        <taxon>Agaricomycetes</taxon>
        <taxon>Agaricomycetidae</taxon>
        <taxon>Agaricales</taxon>
        <taxon>Marasmiineae</taxon>
        <taxon>Marasmiaceae</taxon>
        <taxon>Paramarasmius</taxon>
    </lineage>
</organism>
<proteinExistence type="predicted"/>
<dbReference type="Pfam" id="PF14027">
    <property type="entry name" value="Questin_oxidase"/>
    <property type="match status" value="1"/>
</dbReference>
<dbReference type="Proteomes" id="UP001383192">
    <property type="component" value="Unassembled WGS sequence"/>
</dbReference>
<sequence length="490" mass="54686">MSIKANSTSTTKFPDLWPVPSAPPFLSSPTRIAGVTPEATQKLRDLLKLNHENWHIFYDAVGRHDHMTHHLIALWSLGADANVLQAAYDLHVVLQVPVGGENAESITKENVFDHLGDRMYYKAYMDFFTEVVRERGPVATIEEYVFSDKANFESTNKDGKHPEMLNRFHGGLLHAIIHVGYGVEFGIPGMVVEGLAQTAVNEASNAAMIPPSLFVQPDTVNGASSPAKNNLHAFTVLGRVLKDERFEIKFEDFRSAFIQIIIKCGSACANYATDWLPDMHPSPELMQQKIQELEWAATVMSVVPGFEEGKEYNADFVGMHLVTSSVFMGSLVPSLEPRSQALLLRAYFAVLIAVWTLLGRPQLDFESFFATSPAFEGPHHVPAPTKFALAPSTNPNPWLDIIHQALVHPDDHVSKFQRAMHHYALKYGSVHAGQFANTELSGADKIDGTLFVKGAMLTAQRVAQEVDELPDQMSFWDRRTYRREVIENVY</sequence>
<comment type="caution">
    <text evidence="2">The sequence shown here is derived from an EMBL/GenBank/DDBJ whole genome shotgun (WGS) entry which is preliminary data.</text>
</comment>
<gene>
    <name evidence="2" type="ORF">VNI00_006681</name>
</gene>
<name>A0AAW0D8H8_9AGAR</name>
<protein>
    <recommendedName>
        <fullName evidence="4">Oxidoreductase AflY</fullName>
    </recommendedName>
</protein>
<reference evidence="2 3" key="1">
    <citation type="submission" date="2024-01" db="EMBL/GenBank/DDBJ databases">
        <title>A draft genome for a cacao thread blight-causing isolate of Paramarasmius palmivorus.</title>
        <authorList>
            <person name="Baruah I.K."/>
            <person name="Bukari Y."/>
            <person name="Amoako-Attah I."/>
            <person name="Meinhardt L.W."/>
            <person name="Bailey B.A."/>
            <person name="Cohen S.P."/>
        </authorList>
    </citation>
    <scope>NUCLEOTIDE SEQUENCE [LARGE SCALE GENOMIC DNA]</scope>
    <source>
        <strain evidence="2 3">GH-12</strain>
    </source>
</reference>
<evidence type="ECO:0000256" key="1">
    <source>
        <dbReference type="ARBA" id="ARBA00023002"/>
    </source>
</evidence>
<evidence type="ECO:0000313" key="3">
    <source>
        <dbReference type="Proteomes" id="UP001383192"/>
    </source>
</evidence>
<dbReference type="PANTHER" id="PTHR35870:SF1">
    <property type="entry name" value="PROTEIN, PUTATIVE (AFU_ORTHOLOGUE AFUA_5G03330)-RELATED"/>
    <property type="match status" value="1"/>
</dbReference>
<evidence type="ECO:0008006" key="4">
    <source>
        <dbReference type="Google" id="ProtNLM"/>
    </source>
</evidence>